<feature type="region of interest" description="Disordered" evidence="2">
    <location>
        <begin position="76"/>
        <end position="105"/>
    </location>
</feature>
<sequence length="303" mass="33021">MEYKVEAHRIMSISLGKIYNSRVQRGGIKLHKNLLVSLVLRSARQVYLRDYYGGICLSAQQAREWCEGEYMDSEQDKLVPGSTESLPESDGQSEVAVDKGEPINVVESPASLDVESQASGEQEHAENVILDSGCSDLKTTEESPEASATCEVSNVVTTISSNCISDPSPSNPKEATETPTDCQTDDSESVEENSHKPKVPRAYTNRKRSADDSELKDPLPKRTKVISPLLISKNDENKGETEEMDTSNVSSLITIFGSSFSGLLSSEDGAQPDSEVEDSDSGQICCDQMLKNLNPWSTAIVAF</sequence>
<evidence type="ECO:0000256" key="2">
    <source>
        <dbReference type="SAM" id="MobiDB-lite"/>
    </source>
</evidence>
<dbReference type="PANTHER" id="PTHR15895">
    <property type="entry name" value="IMMEDIATE EARLY RESPONSE GENE"/>
    <property type="match status" value="1"/>
</dbReference>
<evidence type="ECO:0008006" key="5">
    <source>
        <dbReference type="Google" id="ProtNLM"/>
    </source>
</evidence>
<feature type="compositionally biased region" description="Polar residues" evidence="2">
    <location>
        <begin position="82"/>
        <end position="92"/>
    </location>
</feature>
<feature type="region of interest" description="Disordered" evidence="2">
    <location>
        <begin position="161"/>
        <end position="247"/>
    </location>
</feature>
<organism evidence="3 4">
    <name type="scientific">Coregonus suidteri</name>
    <dbReference type="NCBI Taxonomy" id="861788"/>
    <lineage>
        <taxon>Eukaryota</taxon>
        <taxon>Metazoa</taxon>
        <taxon>Chordata</taxon>
        <taxon>Craniata</taxon>
        <taxon>Vertebrata</taxon>
        <taxon>Euteleostomi</taxon>
        <taxon>Actinopterygii</taxon>
        <taxon>Neopterygii</taxon>
        <taxon>Teleostei</taxon>
        <taxon>Protacanthopterygii</taxon>
        <taxon>Salmoniformes</taxon>
        <taxon>Salmonidae</taxon>
        <taxon>Coregoninae</taxon>
        <taxon>Coregonus</taxon>
    </lineage>
</organism>
<keyword evidence="4" id="KW-1185">Reference proteome</keyword>
<dbReference type="EMBL" id="JAGTTL010000007">
    <property type="protein sequence ID" value="KAK6320565.1"/>
    <property type="molecule type" value="Genomic_DNA"/>
</dbReference>
<protein>
    <recommendedName>
        <fullName evidence="5">Immediate early response 5</fullName>
    </recommendedName>
</protein>
<name>A0AAN8LXH6_9TELE</name>
<proteinExistence type="inferred from homology"/>
<dbReference type="Proteomes" id="UP001356427">
    <property type="component" value="Unassembled WGS sequence"/>
</dbReference>
<comment type="caution">
    <text evidence="3">The sequence shown here is derived from an EMBL/GenBank/DDBJ whole genome shotgun (WGS) entry which is preliminary data.</text>
</comment>
<comment type="similarity">
    <text evidence="1">Belongs to the IER family.</text>
</comment>
<evidence type="ECO:0000256" key="1">
    <source>
        <dbReference type="ARBA" id="ARBA00006186"/>
    </source>
</evidence>
<feature type="compositionally biased region" description="Basic and acidic residues" evidence="2">
    <location>
        <begin position="208"/>
        <end position="220"/>
    </location>
</feature>
<dbReference type="AlphaFoldDB" id="A0AAN8LXH6"/>
<evidence type="ECO:0000313" key="3">
    <source>
        <dbReference type="EMBL" id="KAK6320565.1"/>
    </source>
</evidence>
<feature type="compositionally biased region" description="Polar residues" evidence="2">
    <location>
        <begin position="161"/>
        <end position="182"/>
    </location>
</feature>
<evidence type="ECO:0000313" key="4">
    <source>
        <dbReference type="Proteomes" id="UP001356427"/>
    </source>
</evidence>
<dbReference type="InterPro" id="IPR008653">
    <property type="entry name" value="IER"/>
</dbReference>
<feature type="compositionally biased region" description="Basic residues" evidence="2">
    <location>
        <begin position="196"/>
        <end position="207"/>
    </location>
</feature>
<reference evidence="3 4" key="1">
    <citation type="submission" date="2021-04" db="EMBL/GenBank/DDBJ databases">
        <authorList>
            <person name="De Guttry C."/>
            <person name="Zahm M."/>
            <person name="Klopp C."/>
            <person name="Cabau C."/>
            <person name="Louis A."/>
            <person name="Berthelot C."/>
            <person name="Parey E."/>
            <person name="Roest Crollius H."/>
            <person name="Montfort J."/>
            <person name="Robinson-Rechavi M."/>
            <person name="Bucao C."/>
            <person name="Bouchez O."/>
            <person name="Gislard M."/>
            <person name="Lluch J."/>
            <person name="Milhes M."/>
            <person name="Lampietro C."/>
            <person name="Lopez Roques C."/>
            <person name="Donnadieu C."/>
            <person name="Braasch I."/>
            <person name="Desvignes T."/>
            <person name="Postlethwait J."/>
            <person name="Bobe J."/>
            <person name="Wedekind C."/>
            <person name="Guiguen Y."/>
        </authorList>
    </citation>
    <scope>NUCLEOTIDE SEQUENCE [LARGE SCALE GENOMIC DNA]</scope>
    <source>
        <strain evidence="3">Cs_M1</strain>
        <tissue evidence="3">Blood</tissue>
    </source>
</reference>
<dbReference type="Pfam" id="PF05760">
    <property type="entry name" value="IER"/>
    <property type="match status" value="1"/>
</dbReference>
<gene>
    <name evidence="3" type="ORF">J4Q44_G00096720</name>
</gene>
<accession>A0AAN8LXH6</accession>